<organism evidence="1 2">
    <name type="scientific">Hymenobacter amundsenii</name>
    <dbReference type="NCBI Taxonomy" id="2006685"/>
    <lineage>
        <taxon>Bacteria</taxon>
        <taxon>Pseudomonadati</taxon>
        <taxon>Bacteroidota</taxon>
        <taxon>Cytophagia</taxon>
        <taxon>Cytophagales</taxon>
        <taxon>Hymenobacteraceae</taxon>
        <taxon>Hymenobacter</taxon>
    </lineage>
</organism>
<evidence type="ECO:0000313" key="1">
    <source>
        <dbReference type="EMBL" id="OWP61668.1"/>
    </source>
</evidence>
<protein>
    <submittedName>
        <fullName evidence="1">Uncharacterized protein</fullName>
    </submittedName>
</protein>
<gene>
    <name evidence="1" type="ORF">CDA63_18160</name>
</gene>
<reference evidence="1 2" key="1">
    <citation type="submission" date="2017-06" db="EMBL/GenBank/DDBJ databases">
        <title>Hymenobacter amundsenii sp. nov. isolated from regoliths in Antarctica.</title>
        <authorList>
            <person name="Sedlacek I."/>
            <person name="Kralova S."/>
            <person name="Pantucek R."/>
            <person name="Svec P."/>
            <person name="Holochova P."/>
            <person name="Stankova E."/>
            <person name="Vrbovska V."/>
            <person name="Busse H.-J."/>
        </authorList>
    </citation>
    <scope>NUCLEOTIDE SEQUENCE [LARGE SCALE GENOMIC DNA]</scope>
    <source>
        <strain evidence="1 2">CCM 8682</strain>
    </source>
</reference>
<name>A0A246FGL2_9BACT</name>
<sequence>MPMHMQPFNVDEVYAKTLAECLCTLYNEATLAKRRYSLHQFILGARGAYPVDVVAMLQQLNVPYYEDKWAHDLSTGSWPVEVDIPRKSNTSIFADSHPADYDWRFTATNIPVLVEALADSSRGGAIALLGTKTLFSPLYDKGAQVTLFNKSAALLSDLRKAGYQKGLVEWDLREPLADGVNKYQVAFADPPWYPDYYQAFLQRASELLVIGGTLYLSVLPILTRPSAVVDRADILQEATQAGFDLMRQEPGMLSYETPLFERQALSAQHLSCTDWRLGDLWIFQKVRRNAPIQPQETPVGEPQWDEYRIGTKRIKVRVKLGCEESLFAYRPADPTGNVFTQVSRRSPFRNQIDVWSSDNQAYTVSRPSILKLYLSELERDSSLESVVDVLKKNKDVSGAEGEELIALLQRLVQ</sequence>
<dbReference type="SUPFAM" id="SSF53335">
    <property type="entry name" value="S-adenosyl-L-methionine-dependent methyltransferases"/>
    <property type="match status" value="1"/>
</dbReference>
<keyword evidence="2" id="KW-1185">Reference proteome</keyword>
<dbReference type="Proteomes" id="UP000197277">
    <property type="component" value="Unassembled WGS sequence"/>
</dbReference>
<evidence type="ECO:0000313" key="2">
    <source>
        <dbReference type="Proteomes" id="UP000197277"/>
    </source>
</evidence>
<accession>A0A246FGL2</accession>
<dbReference type="Gene3D" id="3.40.50.150">
    <property type="entry name" value="Vaccinia Virus protein VP39"/>
    <property type="match status" value="1"/>
</dbReference>
<dbReference type="EMBL" id="NIRR01000049">
    <property type="protein sequence ID" value="OWP61668.1"/>
    <property type="molecule type" value="Genomic_DNA"/>
</dbReference>
<dbReference type="InterPro" id="IPR029063">
    <property type="entry name" value="SAM-dependent_MTases_sf"/>
</dbReference>
<dbReference type="CDD" id="cd02440">
    <property type="entry name" value="AdoMet_MTases"/>
    <property type="match status" value="1"/>
</dbReference>
<dbReference type="AlphaFoldDB" id="A0A246FGL2"/>
<proteinExistence type="predicted"/>
<comment type="caution">
    <text evidence="1">The sequence shown here is derived from an EMBL/GenBank/DDBJ whole genome shotgun (WGS) entry which is preliminary data.</text>
</comment>